<protein>
    <recommendedName>
        <fullName evidence="3">DUF2840 domain-containing protein</fullName>
    </recommendedName>
</protein>
<gene>
    <name evidence="1" type="ORF">GA0061098_101162</name>
</gene>
<keyword evidence="2" id="KW-1185">Reference proteome</keyword>
<evidence type="ECO:0008006" key="3">
    <source>
        <dbReference type="Google" id="ProtNLM"/>
    </source>
</evidence>
<evidence type="ECO:0000313" key="2">
    <source>
        <dbReference type="Proteomes" id="UP000199184"/>
    </source>
</evidence>
<evidence type="ECO:0000313" key="1">
    <source>
        <dbReference type="EMBL" id="SCB45523.1"/>
    </source>
</evidence>
<reference evidence="2" key="1">
    <citation type="submission" date="2016-08" db="EMBL/GenBank/DDBJ databases">
        <authorList>
            <person name="Varghese N."/>
            <person name="Submissions Spin"/>
        </authorList>
    </citation>
    <scope>NUCLEOTIDE SEQUENCE [LARGE SCALE GENOMIC DNA]</scope>
    <source>
        <strain evidence="2">ERR11</strain>
    </source>
</reference>
<accession>A0A1C3WZW2</accession>
<dbReference type="Proteomes" id="UP000199184">
    <property type="component" value="Unassembled WGS sequence"/>
</dbReference>
<dbReference type="RefSeq" id="WP_091960534.1">
    <property type="nucleotide sequence ID" value="NZ_FMAI01000011.1"/>
</dbReference>
<name>A0A1C3WZW2_9BRAD</name>
<sequence length="154" mass="17952">MSDLTEVEVLWLEKRIENRIRFGRPVEERRIDRHRRVLSFALGSIFAFVRWTSNDFGTVISRIDILRAVAPGQRCSTVPYVTPGGEILLRLSGWPKVERVLQMIDAVEALGIDPADVAPDHWHHVHNRLSVDENPRSYTKARHQAWLHRRKVMR</sequence>
<dbReference type="Pfam" id="PF11000">
    <property type="entry name" value="DUF2840"/>
    <property type="match status" value="1"/>
</dbReference>
<dbReference type="AlphaFoldDB" id="A0A1C3WZW2"/>
<dbReference type="InterPro" id="IPR021263">
    <property type="entry name" value="DUF2840"/>
</dbReference>
<organism evidence="1 2">
    <name type="scientific">Bradyrhizobium shewense</name>
    <dbReference type="NCBI Taxonomy" id="1761772"/>
    <lineage>
        <taxon>Bacteria</taxon>
        <taxon>Pseudomonadati</taxon>
        <taxon>Pseudomonadota</taxon>
        <taxon>Alphaproteobacteria</taxon>
        <taxon>Hyphomicrobiales</taxon>
        <taxon>Nitrobacteraceae</taxon>
        <taxon>Bradyrhizobium</taxon>
    </lineage>
</organism>
<proteinExistence type="predicted"/>
<dbReference type="EMBL" id="FMAI01000011">
    <property type="protein sequence ID" value="SCB45523.1"/>
    <property type="molecule type" value="Genomic_DNA"/>
</dbReference>